<feature type="transmembrane region" description="Helical" evidence="2">
    <location>
        <begin position="15"/>
        <end position="35"/>
    </location>
</feature>
<accession>I0INV6</accession>
<evidence type="ECO:0000256" key="2">
    <source>
        <dbReference type="SAM" id="Phobius"/>
    </source>
</evidence>
<dbReference type="Proteomes" id="UP000007382">
    <property type="component" value="Chromosome"/>
</dbReference>
<dbReference type="PATRIC" id="fig|1162668.3.peg.1480"/>
<keyword evidence="2" id="KW-1133">Transmembrane helix</keyword>
<keyword evidence="4" id="KW-1185">Reference proteome</keyword>
<dbReference type="KEGG" id="lfc:LFE_1271"/>
<feature type="region of interest" description="Disordered" evidence="1">
    <location>
        <begin position="121"/>
        <end position="149"/>
    </location>
</feature>
<dbReference type="OrthoDB" id="7997311at2"/>
<dbReference type="HOGENOM" id="CLU_1000387_0_0_0"/>
<reference evidence="4" key="2">
    <citation type="submission" date="2012-03" db="EMBL/GenBank/DDBJ databases">
        <title>The complete genome sequence of the pioneer microbe on fresh volcanic deposit, Leptospirillum ferrooxidans strain C2-3.</title>
        <authorList>
            <person name="Fujimura R."/>
            <person name="Sato Y."/>
            <person name="Nishizawa T."/>
            <person name="Nanba K."/>
            <person name="Oshima K."/>
            <person name="Hattori M."/>
            <person name="Kamijo T."/>
            <person name="Ohta H."/>
        </authorList>
    </citation>
    <scope>NUCLEOTIDE SEQUENCE [LARGE SCALE GENOMIC DNA]</scope>
    <source>
        <strain evidence="4">C2-3</strain>
    </source>
</reference>
<sequence>MIRSQTRSVGGLSPAWFYLLSLLVHLCLLLAILLFKDHRPKGFPSATTVTLVTETDVKKIPSPPVPKKSPPVPKHSEPQKAVVKTIPVHKNAVVHAQTKPHPVVHKPVPQKKRPVIHKKIRKPVKPSKPVVKKQSKVFHKSAPKKSLVKPLPTKSRVENTKPNPVKMDIQGEAFPTFLEHLLISRIKSNWFPPPNSQGLRATVRFVLLKDGSIKGDPKVITGSGSPLFDEAATMSVLRSVPFPRMPSSFRKEEEVVTVTLEATSHGDVFDGK</sequence>
<dbReference type="AlphaFoldDB" id="I0INV6"/>
<dbReference type="Pfam" id="PF13103">
    <property type="entry name" value="TonB_2"/>
    <property type="match status" value="1"/>
</dbReference>
<dbReference type="SUPFAM" id="SSF74653">
    <property type="entry name" value="TolA/TonB C-terminal domain"/>
    <property type="match status" value="1"/>
</dbReference>
<keyword evidence="2" id="KW-0472">Membrane</keyword>
<dbReference type="EMBL" id="AP012342">
    <property type="protein sequence ID" value="BAM06955.1"/>
    <property type="molecule type" value="Genomic_DNA"/>
</dbReference>
<keyword evidence="2" id="KW-0812">Transmembrane</keyword>
<dbReference type="RefSeq" id="WP_014449444.1">
    <property type="nucleotide sequence ID" value="NC_017094.1"/>
</dbReference>
<proteinExistence type="predicted"/>
<evidence type="ECO:0000313" key="4">
    <source>
        <dbReference type="Proteomes" id="UP000007382"/>
    </source>
</evidence>
<gene>
    <name evidence="3" type="ordered locus">LFE_1271</name>
</gene>
<organism evidence="3 4">
    <name type="scientific">Leptospirillum ferrooxidans (strain C2-3)</name>
    <dbReference type="NCBI Taxonomy" id="1162668"/>
    <lineage>
        <taxon>Bacteria</taxon>
        <taxon>Pseudomonadati</taxon>
        <taxon>Nitrospirota</taxon>
        <taxon>Nitrospiria</taxon>
        <taxon>Nitrospirales</taxon>
        <taxon>Nitrospiraceae</taxon>
        <taxon>Leptospirillum</taxon>
    </lineage>
</organism>
<dbReference type="STRING" id="1162668.LFE_1271"/>
<reference evidence="3 4" key="1">
    <citation type="journal article" date="2012" name="J. Bacteriol.">
        <title>Complete Genome Sequence of Leptospirillum ferrooxidans Strain C2-3, Isolated from a Fresh Volcanic Ash Deposit on the Island of Miyake, Japan.</title>
        <authorList>
            <person name="Fujimura R."/>
            <person name="Sato Y."/>
            <person name="Nishizawa T."/>
            <person name="Oshima K."/>
            <person name="Kim S.-W."/>
            <person name="Hattori M."/>
            <person name="Kamijo T."/>
            <person name="Ohta H."/>
        </authorList>
    </citation>
    <scope>NUCLEOTIDE SEQUENCE [LARGE SCALE GENOMIC DNA]</scope>
    <source>
        <strain evidence="3 4">C2-3</strain>
    </source>
</reference>
<name>I0INV6_LEPFC</name>
<protein>
    <submittedName>
        <fullName evidence="3">Putative TonB family protein</fullName>
    </submittedName>
</protein>
<dbReference type="Gene3D" id="3.30.1150.10">
    <property type="match status" value="1"/>
</dbReference>
<evidence type="ECO:0000313" key="3">
    <source>
        <dbReference type="EMBL" id="BAM06955.1"/>
    </source>
</evidence>
<dbReference type="eggNOG" id="COG0810">
    <property type="taxonomic scope" value="Bacteria"/>
</dbReference>
<feature type="compositionally biased region" description="Basic residues" evidence="1">
    <location>
        <begin position="121"/>
        <end position="147"/>
    </location>
</feature>
<evidence type="ECO:0000256" key="1">
    <source>
        <dbReference type="SAM" id="MobiDB-lite"/>
    </source>
</evidence>